<protein>
    <submittedName>
        <fullName evidence="1">Uncharacterized protein</fullName>
    </submittedName>
</protein>
<evidence type="ECO:0000313" key="1">
    <source>
        <dbReference type="EMBL" id="JAC55890.1"/>
    </source>
</evidence>
<dbReference type="GeneID" id="109579683"/>
<dbReference type="RefSeq" id="XP_019846652.2">
    <property type="nucleotide sequence ID" value="XM_019991093.3"/>
</dbReference>
<reference evidence="1" key="1">
    <citation type="journal article" date="2014" name="BMC Genomics">
        <title>Characterizing the developmental transcriptome of the oriental fruit fly, Bactrocera dorsalis (Diptera: Tephritidae) through comparative genomic analysis with Drosophila melanogaster utilizing modENCODE datasets.</title>
        <authorList>
            <person name="Geib S.M."/>
            <person name="Calla B."/>
            <person name="Hall B."/>
            <person name="Hou S."/>
            <person name="Manoukis N.C."/>
        </authorList>
    </citation>
    <scope>NUCLEOTIDE SEQUENCE</scope>
    <source>
        <strain evidence="1">Punador</strain>
    </source>
</reference>
<sequence>MHGPGRGGFRPGPGPARVNVVMRPPGPPRQVNVNINAPRRPVVNEVVVVGGAPPLLPAAGMMLGASMVAGAAMGAVAASAMSGPREVIVNAPPPQPSTVIVNTPGVQQPVGYSGMGGAPPSTTVIIEGNAPRMPPQPSTTVMYL</sequence>
<name>A0A034WNX2_BACDO</name>
<organism evidence="1">
    <name type="scientific">Bactrocera dorsalis</name>
    <name type="common">Oriental fruit fly</name>
    <name type="synonym">Dacus dorsalis</name>
    <dbReference type="NCBI Taxonomy" id="27457"/>
    <lineage>
        <taxon>Eukaryota</taxon>
        <taxon>Metazoa</taxon>
        <taxon>Ecdysozoa</taxon>
        <taxon>Arthropoda</taxon>
        <taxon>Hexapoda</taxon>
        <taxon>Insecta</taxon>
        <taxon>Pterygota</taxon>
        <taxon>Neoptera</taxon>
        <taxon>Endopterygota</taxon>
        <taxon>Diptera</taxon>
        <taxon>Brachycera</taxon>
        <taxon>Muscomorpha</taxon>
        <taxon>Tephritoidea</taxon>
        <taxon>Tephritidae</taxon>
        <taxon>Bactrocera</taxon>
        <taxon>Bactrocera</taxon>
    </lineage>
</organism>
<dbReference type="OrthoDB" id="8060183at2759"/>
<dbReference type="AlphaFoldDB" id="A0A034WNX2"/>
<dbReference type="KEGG" id="bdr:109579683"/>
<accession>A0A034WNX2</accession>
<proteinExistence type="predicted"/>
<dbReference type="EMBL" id="GAKP01003062">
    <property type="protein sequence ID" value="JAC55890.1"/>
    <property type="molecule type" value="Transcribed_RNA"/>
</dbReference>